<evidence type="ECO:0000313" key="2">
    <source>
        <dbReference type="Proteomes" id="UP001075001"/>
    </source>
</evidence>
<dbReference type="Proteomes" id="UP001075001">
    <property type="component" value="Unassembled WGS sequence"/>
</dbReference>
<comment type="caution">
    <text evidence="1">The sequence shown here is derived from an EMBL/GenBank/DDBJ whole genome shotgun (WGS) entry which is preliminary data.</text>
</comment>
<reference evidence="1" key="1">
    <citation type="submission" date="2023-03" db="EMBL/GenBank/DDBJ databases">
        <title>identification of new KPC variant in Klebsiella huaxiensis from the Hospital Sewage Samples in China.</title>
        <authorList>
            <person name="Wu Y."/>
        </authorList>
    </citation>
    <scope>NUCLEOTIDE SEQUENCE</scope>
    <source>
        <strain evidence="1">ZR-9</strain>
    </source>
</reference>
<accession>A0ABT6E6U7</accession>
<protein>
    <submittedName>
        <fullName evidence="1">Uncharacterized protein</fullName>
    </submittedName>
</protein>
<dbReference type="EMBL" id="JAPQEX020000001">
    <property type="protein sequence ID" value="MDG1641081.1"/>
    <property type="molecule type" value="Genomic_DNA"/>
</dbReference>
<name>A0ABT6E6U7_9ENTR</name>
<gene>
    <name evidence="1" type="ORF">OXR69_004140</name>
</gene>
<keyword evidence="2" id="KW-1185">Reference proteome</keyword>
<dbReference type="RefSeq" id="WP_128334930.1">
    <property type="nucleotide sequence ID" value="NZ_JAPQEX020000001.1"/>
</dbReference>
<proteinExistence type="predicted"/>
<sequence>MSHGKAEPKKPDAADFKIYARLDAGESLESIIANPPTTIHNKLTSEGNIKQEHGFWKAWRRDKPNAP</sequence>
<evidence type="ECO:0000313" key="1">
    <source>
        <dbReference type="EMBL" id="MDG1641081.1"/>
    </source>
</evidence>
<organism evidence="1 2">
    <name type="scientific">Klebsiella huaxiensis</name>
    <dbReference type="NCBI Taxonomy" id="2153354"/>
    <lineage>
        <taxon>Bacteria</taxon>
        <taxon>Pseudomonadati</taxon>
        <taxon>Pseudomonadota</taxon>
        <taxon>Gammaproteobacteria</taxon>
        <taxon>Enterobacterales</taxon>
        <taxon>Enterobacteriaceae</taxon>
        <taxon>Klebsiella/Raoultella group</taxon>
        <taxon>Klebsiella</taxon>
    </lineage>
</organism>